<gene>
    <name evidence="2" type="ORF">DAD186_15000</name>
</gene>
<accession>A0A1B0ZJE9</accession>
<dbReference type="Pfam" id="PF08666">
    <property type="entry name" value="SAF"/>
    <property type="match status" value="1"/>
</dbReference>
<protein>
    <recommendedName>
        <fullName evidence="1">SAF domain-containing protein</fullName>
    </recommendedName>
</protein>
<dbReference type="SMART" id="SM00858">
    <property type="entry name" value="SAF"/>
    <property type="match status" value="1"/>
</dbReference>
<dbReference type="InterPro" id="IPR013974">
    <property type="entry name" value="SAF"/>
</dbReference>
<evidence type="ECO:0000313" key="3">
    <source>
        <dbReference type="Proteomes" id="UP000092596"/>
    </source>
</evidence>
<dbReference type="STRING" id="1630135.DAD186_15000"/>
<dbReference type="AlphaFoldDB" id="A0A1B0ZJE9"/>
<evidence type="ECO:0000313" key="2">
    <source>
        <dbReference type="EMBL" id="ANP28050.1"/>
    </source>
</evidence>
<evidence type="ECO:0000259" key="1">
    <source>
        <dbReference type="SMART" id="SM00858"/>
    </source>
</evidence>
<organism evidence="2 3">
    <name type="scientific">Dermabacter vaginalis</name>
    <dbReference type="NCBI Taxonomy" id="1630135"/>
    <lineage>
        <taxon>Bacteria</taxon>
        <taxon>Bacillati</taxon>
        <taxon>Actinomycetota</taxon>
        <taxon>Actinomycetes</taxon>
        <taxon>Micrococcales</taxon>
        <taxon>Dermabacteraceae</taxon>
        <taxon>Dermabacter</taxon>
    </lineage>
</organism>
<dbReference type="KEGG" id="dva:DAD186_15000"/>
<dbReference type="CDD" id="cd11614">
    <property type="entry name" value="SAF_CpaB_FlgA_like"/>
    <property type="match status" value="1"/>
</dbReference>
<dbReference type="Proteomes" id="UP000092596">
    <property type="component" value="Chromosome"/>
</dbReference>
<proteinExistence type="predicted"/>
<dbReference type="Gene3D" id="3.90.1210.10">
    <property type="entry name" value="Antifreeze-like/N-acetylneuraminic acid synthase C-terminal domain"/>
    <property type="match status" value="1"/>
</dbReference>
<feature type="domain" description="SAF" evidence="1">
    <location>
        <begin position="108"/>
        <end position="171"/>
    </location>
</feature>
<name>A0A1B0ZJE9_9MICO</name>
<sequence length="272" mass="29219">MVLLGQPGFHYFRMDTRSWCDGVDKCREASRSRVVHIRINRSRTVVTVVMLKGNYVVHEHWGAMGERTRFRRIRKNPYRDTRLLTGAALVLGSTLVGGLAFAMVSSSEDVLVATTDIAEGDVLTPEHFAVAEVRMGESREHYVQRPEAIGEGAVARESIARGELLPRAAVGQASDSAMRPVTIQVAQPVTSSLRKGALVDVWASGGEEGEPSTILVEGAIVRGVDEGGGLSGRGARVEVLVPASSVASVLDALGAKRNLYVVEAPGLFEDAE</sequence>
<dbReference type="EMBL" id="CP012117">
    <property type="protein sequence ID" value="ANP28050.1"/>
    <property type="molecule type" value="Genomic_DNA"/>
</dbReference>
<reference evidence="2 3" key="1">
    <citation type="submission" date="2015-06" db="EMBL/GenBank/DDBJ databases">
        <title>Investigation of pathophysiology for high-risk pregnancy and development of treatment modality based on it.</title>
        <authorList>
            <person name="Kim B.-C."/>
            <person name="Lim S."/>
        </authorList>
    </citation>
    <scope>NUCLEOTIDE SEQUENCE [LARGE SCALE GENOMIC DNA]</scope>
    <source>
        <strain evidence="2 3">AD1-86</strain>
    </source>
</reference>